<keyword evidence="3" id="KW-0540">Nuclease</keyword>
<keyword evidence="3" id="KW-0378">Hydrolase</keyword>
<dbReference type="InterPro" id="IPR001279">
    <property type="entry name" value="Metallo-B-lactamas"/>
</dbReference>
<dbReference type="InterPro" id="IPR036866">
    <property type="entry name" value="RibonucZ/Hydroxyglut_hydro"/>
</dbReference>
<evidence type="ECO:0000313" key="3">
    <source>
        <dbReference type="EMBL" id="QSG02874.1"/>
    </source>
</evidence>
<feature type="region of interest" description="Disordered" evidence="1">
    <location>
        <begin position="483"/>
        <end position="703"/>
    </location>
</feature>
<feature type="domain" description="Metallo-beta-lactamase" evidence="2">
    <location>
        <begin position="47"/>
        <end position="243"/>
    </location>
</feature>
<organism evidence="3 4">
    <name type="scientific">Natranaeroarchaeum sulfidigenes</name>
    <dbReference type="NCBI Taxonomy" id="2784880"/>
    <lineage>
        <taxon>Archaea</taxon>
        <taxon>Methanobacteriati</taxon>
        <taxon>Methanobacteriota</taxon>
        <taxon>Stenosarchaea group</taxon>
        <taxon>Halobacteria</taxon>
        <taxon>Halobacteriales</taxon>
        <taxon>Natronoarchaeaceae</taxon>
        <taxon>Natranaeroarchaeum</taxon>
    </lineage>
</organism>
<feature type="compositionally biased region" description="Basic and acidic residues" evidence="1">
    <location>
        <begin position="598"/>
        <end position="614"/>
    </location>
</feature>
<dbReference type="Proteomes" id="UP000663586">
    <property type="component" value="Chromosome"/>
</dbReference>
<dbReference type="Pfam" id="PF12706">
    <property type="entry name" value="Lactamase_B_2"/>
    <property type="match status" value="1"/>
</dbReference>
<dbReference type="EMBL" id="CP064786">
    <property type="protein sequence ID" value="QSG02874.1"/>
    <property type="molecule type" value="Genomic_DNA"/>
</dbReference>
<proteinExistence type="predicted"/>
<feature type="compositionally biased region" description="Acidic residues" evidence="1">
    <location>
        <begin position="615"/>
        <end position="625"/>
    </location>
</feature>
<feature type="compositionally biased region" description="Basic and acidic residues" evidence="1">
    <location>
        <begin position="516"/>
        <end position="526"/>
    </location>
</feature>
<dbReference type="KEGG" id="hara:AArcS_1664"/>
<reference evidence="3" key="1">
    <citation type="submission" date="2020-11" db="EMBL/GenBank/DDBJ databases">
        <title>Carbohydrate-dependent, anaerobic sulfur respiration: A novel catabolism in halophilic archaea.</title>
        <authorList>
            <person name="Sorokin D.Y."/>
            <person name="Messina E."/>
            <person name="Smedile F."/>
            <person name="La Cono V."/>
            <person name="Hallsworth J.E."/>
            <person name="Yakimov M.M."/>
        </authorList>
    </citation>
    <scope>NUCLEOTIDE SEQUENCE</scope>
    <source>
        <strain evidence="3">AArc-S</strain>
    </source>
</reference>
<name>A0A897MQL6_9EURY</name>
<dbReference type="GO" id="GO:0004527">
    <property type="term" value="F:exonuclease activity"/>
    <property type="evidence" value="ECO:0007669"/>
    <property type="project" value="UniProtKB-KW"/>
</dbReference>
<dbReference type="SUPFAM" id="SSF56281">
    <property type="entry name" value="Metallo-hydrolase/oxidoreductase"/>
    <property type="match status" value="1"/>
</dbReference>
<feature type="compositionally biased region" description="Basic and acidic residues" evidence="1">
    <location>
        <begin position="562"/>
        <end position="576"/>
    </location>
</feature>
<evidence type="ECO:0000259" key="2">
    <source>
        <dbReference type="SMART" id="SM00849"/>
    </source>
</evidence>
<gene>
    <name evidence="3" type="primary">ySH12</name>
    <name evidence="3" type="ORF">AArcS_1664</name>
</gene>
<dbReference type="AlphaFoldDB" id="A0A897MQL6"/>
<keyword evidence="3" id="KW-0269">Exonuclease</keyword>
<evidence type="ECO:0000313" key="4">
    <source>
        <dbReference type="Proteomes" id="UP000663586"/>
    </source>
</evidence>
<evidence type="ECO:0000256" key="1">
    <source>
        <dbReference type="SAM" id="MobiDB-lite"/>
    </source>
</evidence>
<dbReference type="Gene3D" id="3.60.15.10">
    <property type="entry name" value="Ribonuclease Z/Hydroxyacylglutathione hydrolase-like"/>
    <property type="match status" value="1"/>
</dbReference>
<protein>
    <submittedName>
        <fullName evidence="3">Putative exonuclease of the beta-lactamase foldinvolved in RNA processing</fullName>
    </submittedName>
</protein>
<dbReference type="SMART" id="SM00849">
    <property type="entry name" value="Lactamase_B"/>
    <property type="match status" value="1"/>
</dbReference>
<sequence length="853" mass="90969">MDRWQRLVLPMGGGVSNAAFDSRITMLMAERHGYVRISFHHANPTAGNESFLLRFESSTGEASCILVDAGNGVDVDALLRPEDDLVGICLTHAHLDHYKELAAAHRGDVPIFASPWTAAILGDVFEIATTEYAVTSSTSVSDAVTPISEWTELATGIEIHPVPAGHAPGAVGFLVRVTDGDQSHHLLATGDFTCRSAAGFPGFDPHGFVDVDVLFLTGATNEQFGDSLTESLGTAVEHAHGGSQTLVTTSGIVGVQVAYLLSALVEKHDLQVPIRVVGHVAKLYDAFEYDCPGVEAIPKFEHTDECLETGTIVIAGPEVPRERSSGRLFGVLREDPNACVVQLIGSGEDPIHNGQCTVHDYELVNHPSLSTLREVHDAIQPTETVITHRRHGAKDTFNDLSSPVWGAGDRDEYLLFDGNQWQQPPWMGGGTAGEPDQTMQQFASAELMASFSVPSMERHDTPDLGAEGIDEERIADLLNQGPKAVVSPDVPESVTDQPDSKPTDETTDSPIMTANDTDHSNSKTEDAETANKQPKGGLVRTTGASVGGELDPALQHALEQGELTKEDLTEMLDASKHVAQQNADTNSEETSGETNQENEPKENAASESETSSKEEEAESGDEPTEPESPSDTGEDTSSDIATEETGSNEESKVEATTNAADEGSDTSKSNGSESDIMAENPQSRNETEDVTPRAMADSETDSNIVDVDNSLTLELNPLAVKLVDVASSNSAIADEGDSVDDIIVSATGDYITALLAGEASGNSDEQFIVNFEASASVEAALHSVGTDRLIDSSSSLDGAIGAIIGEQRYPSREIANLKQYQQLLEAIVQNEEYSFEATSEVVEAAIVWFLASQ</sequence>
<accession>A0A897MQL6</accession>
<keyword evidence="4" id="KW-1185">Reference proteome</keyword>